<dbReference type="Pfam" id="PF13605">
    <property type="entry name" value="DUF4141"/>
    <property type="match status" value="1"/>
</dbReference>
<evidence type="ECO:0008006" key="3">
    <source>
        <dbReference type="Google" id="ProtNLM"/>
    </source>
</evidence>
<proteinExistence type="predicted"/>
<dbReference type="SUPFAM" id="SSF101082">
    <property type="entry name" value="Typo IV secretion system protein TraC"/>
    <property type="match status" value="1"/>
</dbReference>
<dbReference type="InterPro" id="IPR014147">
    <property type="entry name" value="T4SS_TrbJ"/>
</dbReference>
<feature type="coiled-coil region" evidence="1">
    <location>
        <begin position="40"/>
        <end position="74"/>
    </location>
</feature>
<sequence length="239" mass="25861">MNRKALLSLGLAITLGTATLADRAVAQWVVFDPSNYAQNVMTTARALEQINNQIRSLQNETTMLQNMARNLESLNYSALPQITGTLTQISGLMNQASGLSFNLTQLEGQWQQQYPSSYDATLSSSTVASAARQRWQNAMAAFQQTMRAQSQIVANVQSDQQTLSDLVTQSQGAAGALQAQQATNQLVALSTKQQMQIQNLMAAQYRAEAEDAARKAQTEAAARATTTRFLGSATAYSGN</sequence>
<reference evidence="2" key="1">
    <citation type="submission" date="2016-10" db="EMBL/GenBank/DDBJ databases">
        <title>Sequence of Gallionella enrichment culture.</title>
        <authorList>
            <person name="Poehlein A."/>
            <person name="Muehling M."/>
            <person name="Daniel R."/>
        </authorList>
    </citation>
    <scope>NUCLEOTIDE SEQUENCE</scope>
</reference>
<comment type="caution">
    <text evidence="2">The sequence shown here is derived from an EMBL/GenBank/DDBJ whole genome shotgun (WGS) entry which is preliminary data.</text>
</comment>
<accession>A0A1J5RXU0</accession>
<dbReference type="Gene3D" id="1.20.58.430">
    <property type="entry name" value="Type IV secretion system, VirB5-domain"/>
    <property type="match status" value="1"/>
</dbReference>
<dbReference type="NCBIfam" id="TIGR02780">
    <property type="entry name" value="TrbJ_Ti"/>
    <property type="match status" value="1"/>
</dbReference>
<dbReference type="AlphaFoldDB" id="A0A1J5RXU0"/>
<evidence type="ECO:0000313" key="2">
    <source>
        <dbReference type="EMBL" id="OIR00491.1"/>
    </source>
</evidence>
<gene>
    <name evidence="2" type="ORF">GALL_173640</name>
</gene>
<dbReference type="EMBL" id="MLJW01000094">
    <property type="protein sequence ID" value="OIR00491.1"/>
    <property type="molecule type" value="Genomic_DNA"/>
</dbReference>
<name>A0A1J5RXU0_9ZZZZ</name>
<dbReference type="InterPro" id="IPR023220">
    <property type="entry name" value="T4SS_VirB5-domain"/>
</dbReference>
<protein>
    <recommendedName>
        <fullName evidence="3">P-type conjugative transfer protein TrbJ</fullName>
    </recommendedName>
</protein>
<organism evidence="2">
    <name type="scientific">mine drainage metagenome</name>
    <dbReference type="NCBI Taxonomy" id="410659"/>
    <lineage>
        <taxon>unclassified sequences</taxon>
        <taxon>metagenomes</taxon>
        <taxon>ecological metagenomes</taxon>
    </lineage>
</organism>
<keyword evidence="1" id="KW-0175">Coiled coil</keyword>
<evidence type="ECO:0000256" key="1">
    <source>
        <dbReference type="SAM" id="Coils"/>
    </source>
</evidence>
<dbReference type="NCBIfam" id="NF010448">
    <property type="entry name" value="PRK13874.1"/>
    <property type="match status" value="1"/>
</dbReference>
<dbReference type="InterPro" id="IPR025415">
    <property type="entry name" value="DUF4141"/>
</dbReference>